<gene>
    <name evidence="1" type="ORF">AB870_03645</name>
</gene>
<reference evidence="1" key="1">
    <citation type="submission" date="2016-06" db="EMBL/GenBank/DDBJ databases">
        <title>Complete Genome Sequence of Pandoraea faecigallinarum DSM-23572.</title>
        <authorList>
            <person name="Yong D."/>
            <person name="Ee R."/>
            <person name="Lim Y.-L."/>
            <person name="Yin W.-F."/>
            <person name="Chan K.-G."/>
        </authorList>
    </citation>
    <scope>NUCLEOTIDE SEQUENCE</scope>
    <source>
        <strain evidence="1">DSM 23572</strain>
    </source>
</reference>
<dbReference type="PATRIC" id="fig|656179.3.peg.797"/>
<organism evidence="1 2">
    <name type="scientific">Pandoraea faecigallinarum</name>
    <dbReference type="NCBI Taxonomy" id="656179"/>
    <lineage>
        <taxon>Bacteria</taxon>
        <taxon>Pseudomonadati</taxon>
        <taxon>Pseudomonadota</taxon>
        <taxon>Betaproteobacteria</taxon>
        <taxon>Burkholderiales</taxon>
        <taxon>Burkholderiaceae</taxon>
        <taxon>Pandoraea</taxon>
    </lineage>
</organism>
<dbReference type="KEGG" id="pfg:AB870_03645"/>
<evidence type="ECO:0000313" key="2">
    <source>
        <dbReference type="Proteomes" id="UP000035651"/>
    </source>
</evidence>
<dbReference type="EMBL" id="CP011807">
    <property type="protein sequence ID" value="AKM29424.1"/>
    <property type="molecule type" value="Genomic_DNA"/>
</dbReference>
<accession>A0A0H3WN95</accession>
<dbReference type="STRING" id="656179.AB870_03645"/>
<sequence>MGAMVLSRFHVEDAEGKRVSRFYNNKAPATTCLNRGGYPFLYPSRKDTTGWVVIETVFEYARTVTHTPKQPKEKTQ</sequence>
<name>A0A0H3WN95_9BURK</name>
<keyword evidence="2" id="KW-1185">Reference proteome</keyword>
<dbReference type="Proteomes" id="UP000035651">
    <property type="component" value="Chromosome"/>
</dbReference>
<proteinExistence type="predicted"/>
<evidence type="ECO:0000313" key="1">
    <source>
        <dbReference type="EMBL" id="AKM29424.1"/>
    </source>
</evidence>
<dbReference type="AlphaFoldDB" id="A0A0H3WN95"/>
<protein>
    <submittedName>
        <fullName evidence="1">Uncharacterized protein</fullName>
    </submittedName>
</protein>